<comment type="caution">
    <text evidence="4">The sequence shown here is derived from an EMBL/GenBank/DDBJ whole genome shotgun (WGS) entry which is preliminary data.</text>
</comment>
<dbReference type="InterPro" id="IPR015797">
    <property type="entry name" value="NUDIX_hydrolase-like_dom_sf"/>
</dbReference>
<evidence type="ECO:0000313" key="5">
    <source>
        <dbReference type="Proteomes" id="UP000810171"/>
    </source>
</evidence>
<organism evidence="4 5">
    <name type="scientific">Marinobacterium alkalitolerans</name>
    <dbReference type="NCBI Taxonomy" id="1542925"/>
    <lineage>
        <taxon>Bacteria</taxon>
        <taxon>Pseudomonadati</taxon>
        <taxon>Pseudomonadota</taxon>
        <taxon>Gammaproteobacteria</taxon>
        <taxon>Oceanospirillales</taxon>
        <taxon>Oceanospirillaceae</taxon>
        <taxon>Marinobacterium</taxon>
    </lineage>
</organism>
<dbReference type="InterPro" id="IPR000086">
    <property type="entry name" value="NUDIX_hydrolase_dom"/>
</dbReference>
<feature type="domain" description="Nudix hydrolase" evidence="3">
    <location>
        <begin position="184"/>
        <end position="312"/>
    </location>
</feature>
<dbReference type="InterPro" id="IPR047198">
    <property type="entry name" value="DDP-like_NUDIX"/>
</dbReference>
<dbReference type="EMBL" id="JACVEW010000001">
    <property type="protein sequence ID" value="MBP0047256.1"/>
    <property type="molecule type" value="Genomic_DNA"/>
</dbReference>
<dbReference type="InterPro" id="IPR051021">
    <property type="entry name" value="Mito_Ser/Thr_phosphatase"/>
</dbReference>
<dbReference type="PROSITE" id="PS51462">
    <property type="entry name" value="NUDIX"/>
    <property type="match status" value="1"/>
</dbReference>
<dbReference type="CDD" id="cd07067">
    <property type="entry name" value="HP_PGM_like"/>
    <property type="match status" value="1"/>
</dbReference>
<dbReference type="RefSeq" id="WP_209285865.1">
    <property type="nucleotide sequence ID" value="NZ_JACVEW010000001.1"/>
</dbReference>
<evidence type="ECO:0000256" key="1">
    <source>
        <dbReference type="ARBA" id="ARBA00022801"/>
    </source>
</evidence>
<reference evidence="4 5" key="1">
    <citation type="submission" date="2020-09" db="EMBL/GenBank/DDBJ databases">
        <authorList>
            <person name="Tanuku N.R.S."/>
        </authorList>
    </citation>
    <scope>NUCLEOTIDE SEQUENCE [LARGE SCALE GENOMIC DNA]</scope>
    <source>
        <strain evidence="4 5">AK62</strain>
    </source>
</reference>
<feature type="region of interest" description="Disordered" evidence="2">
    <location>
        <begin position="9"/>
        <end position="28"/>
    </location>
</feature>
<protein>
    <submittedName>
        <fullName evidence="4">Histidine phosphatase family protein</fullName>
    </submittedName>
</protein>
<dbReference type="InterPro" id="IPR013078">
    <property type="entry name" value="His_Pase_superF_clade-1"/>
</dbReference>
<evidence type="ECO:0000259" key="3">
    <source>
        <dbReference type="PROSITE" id="PS51462"/>
    </source>
</evidence>
<sequence length="318" mass="35940">MAELLLLRHGKAEAAHPQGDYPRTLKTRGKRDAQRIGHWLERQGLKPDCIISSGAERARLTAEKCAKVMGIPAPRIQFDDSLYLATPEQMWNSLQPLLKRCQRALLVAHNPGLEQLLQQLLEEPLAIPEDGKLMPTATLAHLSAEQSLAPGCWQLQQLVRPRSLPQKFDVQFNGQTLWRDRPAYYYTQSGVLAYRLEQGTLQLLMFRSVNNPRWKLAKGIVEPGLSAAESAEKEALEEMGIRGEIDPVPLGDIRHAKWGGECRITLFPLKVTAAPADDKWWHDSRLCQWISPEDAARHSNFTGLEPLIQALQERLHHE</sequence>
<dbReference type="SUPFAM" id="SSF53254">
    <property type="entry name" value="Phosphoglycerate mutase-like"/>
    <property type="match status" value="1"/>
</dbReference>
<proteinExistence type="predicted"/>
<dbReference type="Gene3D" id="3.40.50.1240">
    <property type="entry name" value="Phosphoglycerate mutase-like"/>
    <property type="match status" value="1"/>
</dbReference>
<dbReference type="Proteomes" id="UP000810171">
    <property type="component" value="Unassembled WGS sequence"/>
</dbReference>
<dbReference type="PANTHER" id="PTHR20935">
    <property type="entry name" value="PHOSPHOGLYCERATE MUTASE-RELATED"/>
    <property type="match status" value="1"/>
</dbReference>
<dbReference type="Pfam" id="PF00300">
    <property type="entry name" value="His_Phos_1"/>
    <property type="match status" value="1"/>
</dbReference>
<gene>
    <name evidence="4" type="ORF">H9C73_00785</name>
</gene>
<keyword evidence="1" id="KW-0378">Hydrolase</keyword>
<accession>A0ABS3Z6B6</accession>
<dbReference type="Gene3D" id="3.90.79.10">
    <property type="entry name" value="Nucleoside Triphosphate Pyrophosphohydrolase"/>
    <property type="match status" value="1"/>
</dbReference>
<evidence type="ECO:0000313" key="4">
    <source>
        <dbReference type="EMBL" id="MBP0047256.1"/>
    </source>
</evidence>
<name>A0ABS3Z6B6_9GAMM</name>
<dbReference type="CDD" id="cd04666">
    <property type="entry name" value="NUDIX_DIPP2_like_Nudt4"/>
    <property type="match status" value="1"/>
</dbReference>
<evidence type="ECO:0000256" key="2">
    <source>
        <dbReference type="SAM" id="MobiDB-lite"/>
    </source>
</evidence>
<dbReference type="Pfam" id="PF00293">
    <property type="entry name" value="NUDIX"/>
    <property type="match status" value="1"/>
</dbReference>
<keyword evidence="5" id="KW-1185">Reference proteome</keyword>
<dbReference type="PANTHER" id="PTHR20935:SF1">
    <property type="entry name" value="SLL1549 PROTEIN"/>
    <property type="match status" value="1"/>
</dbReference>
<dbReference type="SUPFAM" id="SSF55811">
    <property type="entry name" value="Nudix"/>
    <property type="match status" value="1"/>
</dbReference>
<dbReference type="InterPro" id="IPR029033">
    <property type="entry name" value="His_PPase_superfam"/>
</dbReference>